<comment type="caution">
    <text evidence="2">The sequence shown here is derived from an EMBL/GenBank/DDBJ whole genome shotgun (WGS) entry which is preliminary data.</text>
</comment>
<dbReference type="Gene3D" id="1.10.1200.10">
    <property type="entry name" value="ACP-like"/>
    <property type="match status" value="1"/>
</dbReference>
<reference evidence="2 3" key="1">
    <citation type="submission" date="2022-04" db="EMBL/GenBank/DDBJ databases">
        <authorList>
            <person name="Huq M.A."/>
        </authorList>
    </citation>
    <scope>NUCLEOTIDE SEQUENCE [LARGE SCALE GENOMIC DNA]</scope>
    <source>
        <strain evidence="2 3">MAH-33</strain>
    </source>
</reference>
<proteinExistence type="predicted"/>
<accession>A0ABT0DX88</accession>
<evidence type="ECO:0000313" key="2">
    <source>
        <dbReference type="EMBL" id="MCK0531737.1"/>
    </source>
</evidence>
<dbReference type="EMBL" id="JALKHS010000006">
    <property type="protein sequence ID" value="MCK0531737.1"/>
    <property type="molecule type" value="Genomic_DNA"/>
</dbReference>
<keyword evidence="3" id="KW-1185">Reference proteome</keyword>
<dbReference type="RefSeq" id="WP_247231280.1">
    <property type="nucleotide sequence ID" value="NZ_JALKHS010000006.1"/>
</dbReference>
<name>A0ABT0DX88_9SPHN</name>
<sequence length="96" mass="10606">MRAETSMPVDRTSDMTKPMRDLLRDVLGLSQERVDAFDADTPLFGALPELDSMAVASLLTAMEDRFDILIEDDDIDGETFETFGTLVAFAQAKTEA</sequence>
<evidence type="ECO:0000259" key="1">
    <source>
        <dbReference type="PROSITE" id="PS50075"/>
    </source>
</evidence>
<dbReference type="SUPFAM" id="SSF47336">
    <property type="entry name" value="ACP-like"/>
    <property type="match status" value="1"/>
</dbReference>
<evidence type="ECO:0000313" key="3">
    <source>
        <dbReference type="Proteomes" id="UP001203512"/>
    </source>
</evidence>
<organism evidence="2 3">
    <name type="scientific">Sphingobium agri</name>
    <dbReference type="NCBI Taxonomy" id="2933566"/>
    <lineage>
        <taxon>Bacteria</taxon>
        <taxon>Pseudomonadati</taxon>
        <taxon>Pseudomonadota</taxon>
        <taxon>Alphaproteobacteria</taxon>
        <taxon>Sphingomonadales</taxon>
        <taxon>Sphingomonadaceae</taxon>
        <taxon>Sphingobium</taxon>
    </lineage>
</organism>
<dbReference type="PROSITE" id="PS50075">
    <property type="entry name" value="CARRIER"/>
    <property type="match status" value="1"/>
</dbReference>
<dbReference type="Proteomes" id="UP001203512">
    <property type="component" value="Unassembled WGS sequence"/>
</dbReference>
<protein>
    <submittedName>
        <fullName evidence="2">Phosphopantetheine-binding protein</fullName>
    </submittedName>
</protein>
<dbReference type="InterPro" id="IPR009081">
    <property type="entry name" value="PP-bd_ACP"/>
</dbReference>
<dbReference type="InterPro" id="IPR036736">
    <property type="entry name" value="ACP-like_sf"/>
</dbReference>
<feature type="domain" description="Carrier" evidence="1">
    <location>
        <begin position="13"/>
        <end position="94"/>
    </location>
</feature>
<dbReference type="Pfam" id="PF00550">
    <property type="entry name" value="PP-binding"/>
    <property type="match status" value="1"/>
</dbReference>
<gene>
    <name evidence="2" type="ORF">MU848_09115</name>
</gene>